<gene>
    <name evidence="1" type="ORF">NSU_4551</name>
</gene>
<reference evidence="1 2" key="1">
    <citation type="journal article" date="2012" name="J. Bacteriol.">
        <title>Genome sequence of benzo(a)pyrene-degrading bacterium Novosphingobium pentaromativorans US6-1.</title>
        <authorList>
            <person name="Luo Y.R."/>
            <person name="Kang S.G."/>
            <person name="Kim S.J."/>
            <person name="Kim M.R."/>
            <person name="Li N."/>
            <person name="Lee J.H."/>
            <person name="Kwon K.K."/>
        </authorList>
    </citation>
    <scope>NUCLEOTIDE SEQUENCE [LARGE SCALE GENOMIC DNA]</scope>
    <source>
        <strain evidence="1 2">US6-1</strain>
    </source>
</reference>
<evidence type="ECO:0000313" key="1">
    <source>
        <dbReference type="EMBL" id="EHJ58499.1"/>
    </source>
</evidence>
<name>G6EJN0_9SPHN</name>
<accession>G6EJN0</accession>
<protein>
    <submittedName>
        <fullName evidence="1">Uncharacterized protein</fullName>
    </submittedName>
</protein>
<dbReference type="Proteomes" id="UP000004030">
    <property type="component" value="Unassembled WGS sequence"/>
</dbReference>
<keyword evidence="2" id="KW-1185">Reference proteome</keyword>
<dbReference type="AlphaFoldDB" id="G6EJN0"/>
<dbReference type="EMBL" id="AGFM01000077">
    <property type="protein sequence ID" value="EHJ58499.1"/>
    <property type="molecule type" value="Genomic_DNA"/>
</dbReference>
<evidence type="ECO:0000313" key="2">
    <source>
        <dbReference type="Proteomes" id="UP000004030"/>
    </source>
</evidence>
<proteinExistence type="predicted"/>
<comment type="caution">
    <text evidence="1">The sequence shown here is derived from an EMBL/GenBank/DDBJ whole genome shotgun (WGS) entry which is preliminary data.</text>
</comment>
<sequence>MNGQPRRNFQTALDIAVRRCITIRLIDVDARAIISPIASSSILQALKWANFADHVEQNKQFS</sequence>
<organism evidence="1 2">
    <name type="scientific">Novosphingobium pentaromativorans US6-1</name>
    <dbReference type="NCBI Taxonomy" id="1088721"/>
    <lineage>
        <taxon>Bacteria</taxon>
        <taxon>Pseudomonadati</taxon>
        <taxon>Pseudomonadota</taxon>
        <taxon>Alphaproteobacteria</taxon>
        <taxon>Sphingomonadales</taxon>
        <taxon>Sphingomonadaceae</taxon>
        <taxon>Novosphingobium</taxon>
    </lineage>
</organism>